<sequence>MFGDSILPWRQKTLGHHTQCWKCDLVQGQFCGYCLYMRYGENVIEASENPDWTCPVCRGILQLPSLPSSKGVVKLGYKSVAHYLIQTLHAPTNSENAGEEVVSEGSTPSVDPFSHDESSETGCSLDASEHVGDNDVGNTDGVAEGVAVEGEANKKLRSTRLSRN</sequence>
<keyword evidence="9" id="KW-0539">Nucleus</keyword>
<dbReference type="Pfam" id="PF10497">
    <property type="entry name" value="zf-4CXXC_R1"/>
    <property type="match status" value="1"/>
</dbReference>
<keyword evidence="12" id="KW-0131">Cell cycle</keyword>
<dbReference type="InterPro" id="IPR040221">
    <property type="entry name" value="CDCA7/CDA7L"/>
</dbReference>
<evidence type="ECO:0000256" key="4">
    <source>
        <dbReference type="ARBA" id="ARBA00022499"/>
    </source>
</evidence>
<reference evidence="12 13" key="2">
    <citation type="submission" date="2019-11" db="EMBL/GenBank/DDBJ databases">
        <title>A de novo genome assembly of a pear dwarfing rootstock.</title>
        <authorList>
            <person name="Wang F."/>
            <person name="Wang J."/>
            <person name="Li S."/>
            <person name="Zhang Y."/>
            <person name="Fang M."/>
            <person name="Ma L."/>
            <person name="Zhao Y."/>
            <person name="Jiang S."/>
        </authorList>
    </citation>
    <scope>NUCLEOTIDE SEQUENCE [LARGE SCALE GENOMIC DNA]</scope>
    <source>
        <strain evidence="12">S2</strain>
        <tissue evidence="12">Leaf</tissue>
    </source>
</reference>
<dbReference type="EMBL" id="SMOL01000775">
    <property type="protein sequence ID" value="KAB2597036.1"/>
    <property type="molecule type" value="Genomic_DNA"/>
</dbReference>
<gene>
    <name evidence="12" type="ORF">D8674_040036</name>
</gene>
<evidence type="ECO:0000256" key="1">
    <source>
        <dbReference type="ARBA" id="ARBA00004123"/>
    </source>
</evidence>
<keyword evidence="4" id="KW-1017">Isopeptide bond</keyword>
<keyword evidence="5" id="KW-0597">Phosphoprotein</keyword>
<dbReference type="GO" id="GO:0051301">
    <property type="term" value="P:cell division"/>
    <property type="evidence" value="ECO:0007669"/>
    <property type="project" value="UniProtKB-KW"/>
</dbReference>
<accession>A0A5N5F1Y3</accession>
<dbReference type="PANTHER" id="PTHR31169:SF33">
    <property type="entry name" value="CELL DIVISION CYCLE-ASSOCIATED 7-LIKE PROTEIN"/>
    <property type="match status" value="1"/>
</dbReference>
<dbReference type="OrthoDB" id="298344at2759"/>
<feature type="region of interest" description="Disordered" evidence="10">
    <location>
        <begin position="93"/>
        <end position="164"/>
    </location>
</feature>
<proteinExistence type="predicted"/>
<evidence type="ECO:0000256" key="9">
    <source>
        <dbReference type="ARBA" id="ARBA00023242"/>
    </source>
</evidence>
<evidence type="ECO:0000256" key="3">
    <source>
        <dbReference type="ARBA" id="ARBA00022490"/>
    </source>
</evidence>
<evidence type="ECO:0000256" key="6">
    <source>
        <dbReference type="ARBA" id="ARBA00022843"/>
    </source>
</evidence>
<dbReference type="Proteomes" id="UP000327157">
    <property type="component" value="Unassembled WGS sequence"/>
</dbReference>
<evidence type="ECO:0000259" key="11">
    <source>
        <dbReference type="Pfam" id="PF10497"/>
    </source>
</evidence>
<evidence type="ECO:0000313" key="13">
    <source>
        <dbReference type="Proteomes" id="UP000327157"/>
    </source>
</evidence>
<dbReference type="GO" id="GO:0005737">
    <property type="term" value="C:cytoplasm"/>
    <property type="evidence" value="ECO:0007669"/>
    <property type="project" value="UniProtKB-SubCell"/>
</dbReference>
<evidence type="ECO:0000256" key="10">
    <source>
        <dbReference type="SAM" id="MobiDB-lite"/>
    </source>
</evidence>
<name>A0A5N5F1Y3_9ROSA</name>
<dbReference type="GO" id="GO:0005634">
    <property type="term" value="C:nucleus"/>
    <property type="evidence" value="ECO:0007669"/>
    <property type="project" value="UniProtKB-SubCell"/>
</dbReference>
<reference evidence="12 13" key="1">
    <citation type="submission" date="2019-09" db="EMBL/GenBank/DDBJ databases">
        <authorList>
            <person name="Ou C."/>
        </authorList>
    </citation>
    <scope>NUCLEOTIDE SEQUENCE [LARGE SCALE GENOMIC DNA]</scope>
    <source>
        <strain evidence="12">S2</strain>
        <tissue evidence="12">Leaf</tissue>
    </source>
</reference>
<keyword evidence="13" id="KW-1185">Reference proteome</keyword>
<evidence type="ECO:0000256" key="7">
    <source>
        <dbReference type="ARBA" id="ARBA00023015"/>
    </source>
</evidence>
<evidence type="ECO:0000313" key="12">
    <source>
        <dbReference type="EMBL" id="KAB2597036.1"/>
    </source>
</evidence>
<dbReference type="AlphaFoldDB" id="A0A5N5F1Y3"/>
<dbReference type="InterPro" id="IPR018866">
    <property type="entry name" value="Znf-4CXXC_R1"/>
</dbReference>
<dbReference type="PANTHER" id="PTHR31169">
    <property type="entry name" value="OS05G0300700 PROTEIN"/>
    <property type="match status" value="1"/>
</dbReference>
<keyword evidence="6" id="KW-0832">Ubl conjugation</keyword>
<feature type="compositionally biased region" description="Basic residues" evidence="10">
    <location>
        <begin position="155"/>
        <end position="164"/>
    </location>
</feature>
<keyword evidence="7" id="KW-0805">Transcription regulation</keyword>
<keyword evidence="12" id="KW-0132">Cell division</keyword>
<evidence type="ECO:0000256" key="2">
    <source>
        <dbReference type="ARBA" id="ARBA00004496"/>
    </source>
</evidence>
<comment type="subcellular location">
    <subcellularLocation>
        <location evidence="2">Cytoplasm</location>
    </subcellularLocation>
    <subcellularLocation>
        <location evidence="1">Nucleus</location>
    </subcellularLocation>
</comment>
<feature type="compositionally biased region" description="Low complexity" evidence="10">
    <location>
        <begin position="141"/>
        <end position="150"/>
    </location>
</feature>
<evidence type="ECO:0000256" key="8">
    <source>
        <dbReference type="ARBA" id="ARBA00023163"/>
    </source>
</evidence>
<keyword evidence="3" id="KW-0963">Cytoplasm</keyword>
<comment type="caution">
    <text evidence="12">The sequence shown here is derived from an EMBL/GenBank/DDBJ whole genome shotgun (WGS) entry which is preliminary data.</text>
</comment>
<organism evidence="12 13">
    <name type="scientific">Pyrus ussuriensis x Pyrus communis</name>
    <dbReference type="NCBI Taxonomy" id="2448454"/>
    <lineage>
        <taxon>Eukaryota</taxon>
        <taxon>Viridiplantae</taxon>
        <taxon>Streptophyta</taxon>
        <taxon>Embryophyta</taxon>
        <taxon>Tracheophyta</taxon>
        <taxon>Spermatophyta</taxon>
        <taxon>Magnoliopsida</taxon>
        <taxon>eudicotyledons</taxon>
        <taxon>Gunneridae</taxon>
        <taxon>Pentapetalae</taxon>
        <taxon>rosids</taxon>
        <taxon>fabids</taxon>
        <taxon>Rosales</taxon>
        <taxon>Rosaceae</taxon>
        <taxon>Amygdaloideae</taxon>
        <taxon>Maleae</taxon>
        <taxon>Pyrus</taxon>
    </lineage>
</organism>
<feature type="domain" description="Zinc-finger" evidence="11">
    <location>
        <begin position="10"/>
        <end position="63"/>
    </location>
</feature>
<evidence type="ECO:0000256" key="5">
    <source>
        <dbReference type="ARBA" id="ARBA00022553"/>
    </source>
</evidence>
<protein>
    <submittedName>
        <fullName evidence="12">Cell division cycle-associated 7-like protein</fullName>
    </submittedName>
</protein>
<dbReference type="GO" id="GO:0006355">
    <property type="term" value="P:regulation of DNA-templated transcription"/>
    <property type="evidence" value="ECO:0007669"/>
    <property type="project" value="InterPro"/>
</dbReference>
<keyword evidence="8" id="KW-0804">Transcription</keyword>